<reference evidence="7" key="1">
    <citation type="journal article" date="2018" name="PLoS ONE">
        <title>Chinook salmon (Oncorhynchus tshawytscha) genome and transcriptome.</title>
        <authorList>
            <person name="Christensen K.A."/>
            <person name="Leong J.S."/>
            <person name="Sakhrani D."/>
            <person name="Biagi C.A."/>
            <person name="Minkley D.R."/>
            <person name="Withler R.E."/>
            <person name="Rondeau E.B."/>
            <person name="Koop B.F."/>
            <person name="Devlin R.H."/>
        </authorList>
    </citation>
    <scope>NUCLEOTIDE SEQUENCE [LARGE SCALE GENOMIC DNA]</scope>
</reference>
<dbReference type="PROSITE" id="PS50915">
    <property type="entry name" value="CRYSTALLIN_BETA_GAMMA"/>
    <property type="match status" value="4"/>
</dbReference>
<proteinExistence type="inferred from homology"/>
<gene>
    <name evidence="6" type="primary">LOC112238342</name>
</gene>
<evidence type="ECO:0000256" key="1">
    <source>
        <dbReference type="ARBA" id="ARBA00003689"/>
    </source>
</evidence>
<dbReference type="PANTHER" id="PTHR11818">
    <property type="entry name" value="BETA/GAMMA CRYSTALLIN"/>
    <property type="match status" value="1"/>
</dbReference>
<dbReference type="InterPro" id="IPR050252">
    <property type="entry name" value="Beta/Gamma-Crystallin"/>
</dbReference>
<dbReference type="PANTHER" id="PTHR11818:SF119">
    <property type="entry name" value="GAMMA-CRYSTALLIN D"/>
    <property type="match status" value="1"/>
</dbReference>
<dbReference type="Proteomes" id="UP000694402">
    <property type="component" value="Unassembled WGS sequence"/>
</dbReference>
<reference evidence="6" key="3">
    <citation type="submission" date="2025-09" db="UniProtKB">
        <authorList>
            <consortium name="Ensembl"/>
        </authorList>
    </citation>
    <scope>IDENTIFICATION</scope>
</reference>
<dbReference type="SUPFAM" id="SSF49695">
    <property type="entry name" value="gamma-Crystallin-like"/>
    <property type="match status" value="1"/>
</dbReference>
<sequence length="251" mass="29520">MPARTFSTDESGLLTLLYAQDQDFWQRSQATKSLFIKITNKVGSAYLSIEVYIVVPGPGEPDHHSCRGRAPGRFTRMSKITFYEDSNFQGRSYECDADCADMHPHFSRCNSIKVDSGCWVLYERPNYTGYQYVLTRGEYPEYQHWMGYNDSIRSCRTFSYTSGGPYRMRIYERPNFQGQTMEFAEDCESVQERFRSRDVYSCNVLEGYWTLYEHPNYRGRQYFMRPGEYRKFSDWGATCATTGSFRRITEF</sequence>
<dbReference type="GO" id="GO:0002088">
    <property type="term" value="P:lens development in camera-type eye"/>
    <property type="evidence" value="ECO:0007669"/>
    <property type="project" value="TreeGrafter"/>
</dbReference>
<dbReference type="InterPro" id="IPR001064">
    <property type="entry name" value="Beta/gamma_crystallin"/>
</dbReference>
<feature type="domain" description="Beta/gamma crystallin 'Greek key'" evidence="5">
    <location>
        <begin position="166"/>
        <end position="206"/>
    </location>
</feature>
<dbReference type="GeneTree" id="ENSGT00940000163322"/>
<comment type="function">
    <text evidence="1">Crystallins are the dominant structural components of the vertebrate eye lens.</text>
</comment>
<feature type="domain" description="Beta/gamma crystallin 'Greek key'" evidence="5">
    <location>
        <begin position="78"/>
        <end position="116"/>
    </location>
</feature>
<dbReference type="GO" id="GO:0005212">
    <property type="term" value="F:structural constituent of eye lens"/>
    <property type="evidence" value="ECO:0007669"/>
    <property type="project" value="UniProtKB-KW"/>
</dbReference>
<organism evidence="6 7">
    <name type="scientific">Oncorhynchus tshawytscha</name>
    <name type="common">Chinook salmon</name>
    <name type="synonym">Salmo tshawytscha</name>
    <dbReference type="NCBI Taxonomy" id="74940"/>
    <lineage>
        <taxon>Eukaryota</taxon>
        <taxon>Metazoa</taxon>
        <taxon>Chordata</taxon>
        <taxon>Craniata</taxon>
        <taxon>Vertebrata</taxon>
        <taxon>Euteleostomi</taxon>
        <taxon>Actinopterygii</taxon>
        <taxon>Neopterygii</taxon>
        <taxon>Teleostei</taxon>
        <taxon>Protacanthopterygii</taxon>
        <taxon>Salmoniformes</taxon>
        <taxon>Salmonidae</taxon>
        <taxon>Salmoninae</taxon>
        <taxon>Oncorhynchus</taxon>
    </lineage>
</organism>
<protein>
    <submittedName>
        <fullName evidence="6">Si:dkey-57a22.13</fullName>
    </submittedName>
</protein>
<dbReference type="PRINTS" id="PR01367">
    <property type="entry name" value="BGCRYSTALLIN"/>
</dbReference>
<dbReference type="FunFam" id="2.60.20.10:FF:000003">
    <property type="entry name" value="Crystallin gamma S"/>
    <property type="match status" value="1"/>
</dbReference>
<dbReference type="GO" id="GO:0007601">
    <property type="term" value="P:visual perception"/>
    <property type="evidence" value="ECO:0007669"/>
    <property type="project" value="TreeGrafter"/>
</dbReference>
<dbReference type="FunFam" id="2.60.20.10:FF:000001">
    <property type="entry name" value="Crystallin gamma S"/>
    <property type="match status" value="1"/>
</dbReference>
<dbReference type="InterPro" id="IPR011024">
    <property type="entry name" value="G_crystallin-like"/>
</dbReference>
<dbReference type="Pfam" id="PF00030">
    <property type="entry name" value="Crystall"/>
    <property type="match status" value="2"/>
</dbReference>
<name>A0AAZ3R650_ONCTS</name>
<feature type="domain" description="Beta/gamma crystallin 'Greek key'" evidence="5">
    <location>
        <begin position="207"/>
        <end position="249"/>
    </location>
</feature>
<comment type="similarity">
    <text evidence="2">Belongs to the beta/gamma-crystallin family.</text>
</comment>
<dbReference type="Gene3D" id="2.60.20.10">
    <property type="entry name" value="Crystallins"/>
    <property type="match status" value="2"/>
</dbReference>
<dbReference type="SMART" id="SM00247">
    <property type="entry name" value="XTALbg"/>
    <property type="match status" value="2"/>
</dbReference>
<dbReference type="Ensembl" id="ENSOTST00005141515.1">
    <property type="protein sequence ID" value="ENSOTSP00005136706.1"/>
    <property type="gene ID" value="ENSOTSG00005055630.1"/>
</dbReference>
<accession>A0AAZ3R650</accession>
<evidence type="ECO:0000256" key="4">
    <source>
        <dbReference type="ARBA" id="ARBA00022737"/>
    </source>
</evidence>
<feature type="domain" description="Beta/gamma crystallin 'Greek key'" evidence="5">
    <location>
        <begin position="117"/>
        <end position="159"/>
    </location>
</feature>
<keyword evidence="7" id="KW-1185">Reference proteome</keyword>
<evidence type="ECO:0000259" key="5">
    <source>
        <dbReference type="PROSITE" id="PS50915"/>
    </source>
</evidence>
<evidence type="ECO:0000313" key="6">
    <source>
        <dbReference type="Ensembl" id="ENSOTSP00005136706.1"/>
    </source>
</evidence>
<evidence type="ECO:0000256" key="2">
    <source>
        <dbReference type="ARBA" id="ARBA00009646"/>
    </source>
</evidence>
<dbReference type="AlphaFoldDB" id="A0AAZ3R650"/>
<keyword evidence="4" id="KW-0677">Repeat</keyword>
<evidence type="ECO:0000256" key="3">
    <source>
        <dbReference type="ARBA" id="ARBA00022613"/>
    </source>
</evidence>
<keyword evidence="3" id="KW-0273">Eye lens protein</keyword>
<evidence type="ECO:0000313" key="7">
    <source>
        <dbReference type="Proteomes" id="UP000694402"/>
    </source>
</evidence>
<reference evidence="6" key="2">
    <citation type="submission" date="2025-08" db="UniProtKB">
        <authorList>
            <consortium name="Ensembl"/>
        </authorList>
    </citation>
    <scope>IDENTIFICATION</scope>
</reference>